<dbReference type="InterPro" id="IPR050300">
    <property type="entry name" value="GDXG_lipolytic_enzyme"/>
</dbReference>
<organism evidence="4 5">
    <name type="scientific">Antricoccus suffuscus</name>
    <dbReference type="NCBI Taxonomy" id="1629062"/>
    <lineage>
        <taxon>Bacteria</taxon>
        <taxon>Bacillati</taxon>
        <taxon>Actinomycetota</taxon>
        <taxon>Actinomycetes</taxon>
        <taxon>Geodermatophilales</taxon>
        <taxon>Antricoccaceae</taxon>
        <taxon>Antricoccus</taxon>
    </lineage>
</organism>
<dbReference type="GO" id="GO:0016787">
    <property type="term" value="F:hydrolase activity"/>
    <property type="evidence" value="ECO:0007669"/>
    <property type="project" value="UniProtKB-KW"/>
</dbReference>
<gene>
    <name evidence="4" type="ORF">CLV47_101504</name>
</gene>
<feature type="domain" description="Alpha/beta hydrolase fold-3" evidence="3">
    <location>
        <begin position="81"/>
        <end position="286"/>
    </location>
</feature>
<evidence type="ECO:0000259" key="3">
    <source>
        <dbReference type="Pfam" id="PF07859"/>
    </source>
</evidence>
<evidence type="ECO:0000256" key="2">
    <source>
        <dbReference type="ARBA" id="ARBA00022801"/>
    </source>
</evidence>
<dbReference type="PROSITE" id="PS01173">
    <property type="entry name" value="LIPASE_GDXG_HIS"/>
    <property type="match status" value="1"/>
</dbReference>
<reference evidence="4 5" key="1">
    <citation type="submission" date="2018-03" db="EMBL/GenBank/DDBJ databases">
        <title>Genomic Encyclopedia of Archaeal and Bacterial Type Strains, Phase II (KMG-II): from individual species to whole genera.</title>
        <authorList>
            <person name="Goeker M."/>
        </authorList>
    </citation>
    <scope>NUCLEOTIDE SEQUENCE [LARGE SCALE GENOMIC DNA]</scope>
    <source>
        <strain evidence="4 5">DSM 100065</strain>
    </source>
</reference>
<comment type="caution">
    <text evidence="4">The sequence shown here is derived from an EMBL/GenBank/DDBJ whole genome shotgun (WGS) entry which is preliminary data.</text>
</comment>
<sequence length="313" mass="33322">MLDPQAQNLLDLIAARNLPPVHELPPVEARAAYRLSCEATGPAVPDVASTRDFEVPGPDTPIPIREYRPLGNAAGEILGALVYIHGGGYVIGDLETHDTLCRLLSNQSGCAIYAVDYRLAPESPFPAAVDDSLAAVRWVFDNATTLAIDPSRIGIGGDSAGGNLTAVSCLALRDSGGPRPAFQMLVYPGIDMHCTMPSHKENAEGYILTAETIDYFVGHYVDSSEYDDWRASPLLAANHADLPPALVITAGFDPLRDEGAAYADKLSASGNSVQYVHFPRMVHGFLTMSGVLDEATTAITLCAAIMRERLGSA</sequence>
<dbReference type="RefSeq" id="WP_106347399.1">
    <property type="nucleotide sequence ID" value="NZ_PVUE01000001.1"/>
</dbReference>
<evidence type="ECO:0000313" key="4">
    <source>
        <dbReference type="EMBL" id="PRZ44378.1"/>
    </source>
</evidence>
<dbReference type="Proteomes" id="UP000237752">
    <property type="component" value="Unassembled WGS sequence"/>
</dbReference>
<dbReference type="AlphaFoldDB" id="A0A2T1A7R0"/>
<accession>A0A2T1A7R0</accession>
<dbReference type="OrthoDB" id="3181909at2"/>
<dbReference type="Gene3D" id="3.40.50.1820">
    <property type="entry name" value="alpha/beta hydrolase"/>
    <property type="match status" value="1"/>
</dbReference>
<keyword evidence="5" id="KW-1185">Reference proteome</keyword>
<dbReference type="InterPro" id="IPR029058">
    <property type="entry name" value="AB_hydrolase_fold"/>
</dbReference>
<dbReference type="PANTHER" id="PTHR48081">
    <property type="entry name" value="AB HYDROLASE SUPERFAMILY PROTEIN C4A8.06C"/>
    <property type="match status" value="1"/>
</dbReference>
<keyword evidence="2" id="KW-0378">Hydrolase</keyword>
<name>A0A2T1A7R0_9ACTN</name>
<dbReference type="PANTHER" id="PTHR48081:SF8">
    <property type="entry name" value="ALPHA_BETA HYDROLASE FOLD-3 DOMAIN-CONTAINING PROTEIN-RELATED"/>
    <property type="match status" value="1"/>
</dbReference>
<evidence type="ECO:0000313" key="5">
    <source>
        <dbReference type="Proteomes" id="UP000237752"/>
    </source>
</evidence>
<dbReference type="SUPFAM" id="SSF53474">
    <property type="entry name" value="alpha/beta-Hydrolases"/>
    <property type="match status" value="1"/>
</dbReference>
<dbReference type="InterPro" id="IPR002168">
    <property type="entry name" value="Lipase_GDXG_HIS_AS"/>
</dbReference>
<dbReference type="Pfam" id="PF07859">
    <property type="entry name" value="Abhydrolase_3"/>
    <property type="match status" value="1"/>
</dbReference>
<dbReference type="EMBL" id="PVUE01000001">
    <property type="protein sequence ID" value="PRZ44378.1"/>
    <property type="molecule type" value="Genomic_DNA"/>
</dbReference>
<comment type="similarity">
    <text evidence="1">Belongs to the 'GDXG' lipolytic enzyme family.</text>
</comment>
<proteinExistence type="inferred from homology"/>
<dbReference type="InterPro" id="IPR013094">
    <property type="entry name" value="AB_hydrolase_3"/>
</dbReference>
<protein>
    <submittedName>
        <fullName evidence="4">Acetyl esterase</fullName>
    </submittedName>
</protein>
<dbReference type="FunFam" id="3.40.50.1820:FF:000089">
    <property type="entry name" value="Alpha/beta hydrolase"/>
    <property type="match status" value="1"/>
</dbReference>
<evidence type="ECO:0000256" key="1">
    <source>
        <dbReference type="ARBA" id="ARBA00010515"/>
    </source>
</evidence>